<sequence length="60" mass="6556">MGGCQDLPKMDEQQRIAIYLILLIFIASLRDGALSVRTTMQNGRPGAGRHNAVVKARCLS</sequence>
<keyword evidence="1" id="KW-0812">Transmembrane</keyword>
<evidence type="ECO:0000256" key="1">
    <source>
        <dbReference type="SAM" id="Phobius"/>
    </source>
</evidence>
<name>A0A149U7Q6_9PROT</name>
<gene>
    <name evidence="2" type="ORF">AD947_00735</name>
</gene>
<proteinExistence type="predicted"/>
<keyword evidence="1" id="KW-0472">Membrane</keyword>
<reference evidence="2 3" key="1">
    <citation type="submission" date="2015-06" db="EMBL/GenBank/DDBJ databases">
        <title>Improved classification and identification of acetic acid bacteria using matrix-assisted laser desorption/ionization time-of-flight mass spectrometry; Gluconobacter nephelii and Gluconobacter uchimurae are later heterotypic synonyms of Gluconobacter japonicus and Gluconobacter oxydans, respectively.</title>
        <authorList>
            <person name="Li L."/>
            <person name="Cleenwerck I."/>
            <person name="De Vuyst L."/>
            <person name="Vandamme P."/>
        </authorList>
    </citation>
    <scope>NUCLEOTIDE SEQUENCE [LARGE SCALE GENOMIC DNA]</scope>
    <source>
        <strain evidence="2 3">LMG 1663</strain>
    </source>
</reference>
<dbReference type="AlphaFoldDB" id="A0A149U7Q6"/>
<feature type="transmembrane region" description="Helical" evidence="1">
    <location>
        <begin position="16"/>
        <end position="34"/>
    </location>
</feature>
<evidence type="ECO:0000313" key="3">
    <source>
        <dbReference type="Proteomes" id="UP000075411"/>
    </source>
</evidence>
<accession>A0A149U7Q6</accession>
<dbReference type="Proteomes" id="UP000075411">
    <property type="component" value="Unassembled WGS sequence"/>
</dbReference>
<evidence type="ECO:0000313" key="2">
    <source>
        <dbReference type="EMBL" id="KXV61420.1"/>
    </source>
</evidence>
<comment type="caution">
    <text evidence="2">The sequence shown here is derived from an EMBL/GenBank/DDBJ whole genome shotgun (WGS) entry which is preliminary data.</text>
</comment>
<protein>
    <submittedName>
        <fullName evidence="2">Uncharacterized protein</fullName>
    </submittedName>
</protein>
<keyword evidence="1" id="KW-1133">Transmembrane helix</keyword>
<dbReference type="EMBL" id="LHZT01000061">
    <property type="protein sequence ID" value="KXV61420.1"/>
    <property type="molecule type" value="Genomic_DNA"/>
</dbReference>
<dbReference type="PATRIC" id="fig|104102.12.peg.173"/>
<organism evidence="2 3">
    <name type="scientific">Acetobacter tropicalis</name>
    <dbReference type="NCBI Taxonomy" id="104102"/>
    <lineage>
        <taxon>Bacteria</taxon>
        <taxon>Pseudomonadati</taxon>
        <taxon>Pseudomonadota</taxon>
        <taxon>Alphaproteobacteria</taxon>
        <taxon>Acetobacterales</taxon>
        <taxon>Acetobacteraceae</taxon>
        <taxon>Acetobacter</taxon>
    </lineage>
</organism>